<dbReference type="AlphaFoldDB" id="A0A0D3IML7"/>
<accession>A0A0D3IML7</accession>
<dbReference type="PaxDb" id="2903-EOD12502"/>
<feature type="region of interest" description="Disordered" evidence="1">
    <location>
        <begin position="623"/>
        <end position="695"/>
    </location>
</feature>
<organism evidence="2 3">
    <name type="scientific">Emiliania huxleyi (strain CCMP1516)</name>
    <dbReference type="NCBI Taxonomy" id="280463"/>
    <lineage>
        <taxon>Eukaryota</taxon>
        <taxon>Haptista</taxon>
        <taxon>Haptophyta</taxon>
        <taxon>Prymnesiophyceae</taxon>
        <taxon>Isochrysidales</taxon>
        <taxon>Noelaerhabdaceae</taxon>
        <taxon>Emiliania</taxon>
    </lineage>
</organism>
<feature type="compositionally biased region" description="Low complexity" evidence="1">
    <location>
        <begin position="92"/>
        <end position="105"/>
    </location>
</feature>
<keyword evidence="3" id="KW-1185">Reference proteome</keyword>
<reference evidence="3" key="1">
    <citation type="journal article" date="2013" name="Nature">
        <title>Pan genome of the phytoplankton Emiliania underpins its global distribution.</title>
        <authorList>
            <person name="Read B.A."/>
            <person name="Kegel J."/>
            <person name="Klute M.J."/>
            <person name="Kuo A."/>
            <person name="Lefebvre S.C."/>
            <person name="Maumus F."/>
            <person name="Mayer C."/>
            <person name="Miller J."/>
            <person name="Monier A."/>
            <person name="Salamov A."/>
            <person name="Young J."/>
            <person name="Aguilar M."/>
            <person name="Claverie J.M."/>
            <person name="Frickenhaus S."/>
            <person name="Gonzalez K."/>
            <person name="Herman E.K."/>
            <person name="Lin Y.C."/>
            <person name="Napier J."/>
            <person name="Ogata H."/>
            <person name="Sarno A.F."/>
            <person name="Shmutz J."/>
            <person name="Schroeder D."/>
            <person name="de Vargas C."/>
            <person name="Verret F."/>
            <person name="von Dassow P."/>
            <person name="Valentin K."/>
            <person name="Van de Peer Y."/>
            <person name="Wheeler G."/>
            <person name="Dacks J.B."/>
            <person name="Delwiche C.F."/>
            <person name="Dyhrman S.T."/>
            <person name="Glockner G."/>
            <person name="John U."/>
            <person name="Richards T."/>
            <person name="Worden A.Z."/>
            <person name="Zhang X."/>
            <person name="Grigoriev I.V."/>
            <person name="Allen A.E."/>
            <person name="Bidle K."/>
            <person name="Borodovsky M."/>
            <person name="Bowler C."/>
            <person name="Brownlee C."/>
            <person name="Cock J.M."/>
            <person name="Elias M."/>
            <person name="Gladyshev V.N."/>
            <person name="Groth M."/>
            <person name="Guda C."/>
            <person name="Hadaegh A."/>
            <person name="Iglesias-Rodriguez M.D."/>
            <person name="Jenkins J."/>
            <person name="Jones B.M."/>
            <person name="Lawson T."/>
            <person name="Leese F."/>
            <person name="Lindquist E."/>
            <person name="Lobanov A."/>
            <person name="Lomsadze A."/>
            <person name="Malik S.B."/>
            <person name="Marsh M.E."/>
            <person name="Mackinder L."/>
            <person name="Mock T."/>
            <person name="Mueller-Roeber B."/>
            <person name="Pagarete A."/>
            <person name="Parker M."/>
            <person name="Probert I."/>
            <person name="Quesneville H."/>
            <person name="Raines C."/>
            <person name="Rensing S.A."/>
            <person name="Riano-Pachon D.M."/>
            <person name="Richier S."/>
            <person name="Rokitta S."/>
            <person name="Shiraiwa Y."/>
            <person name="Soanes D.M."/>
            <person name="van der Giezen M."/>
            <person name="Wahlund T.M."/>
            <person name="Williams B."/>
            <person name="Wilson W."/>
            <person name="Wolfe G."/>
            <person name="Wurch L.L."/>
        </authorList>
    </citation>
    <scope>NUCLEOTIDE SEQUENCE</scope>
</reference>
<proteinExistence type="predicted"/>
<dbReference type="GeneID" id="17258656"/>
<dbReference type="KEGG" id="ehx:EMIHUDRAFT_120102"/>
<evidence type="ECO:0000256" key="1">
    <source>
        <dbReference type="SAM" id="MobiDB-lite"/>
    </source>
</evidence>
<name>A0A0D3IML7_EMIH1</name>
<reference evidence="2" key="2">
    <citation type="submission" date="2024-10" db="UniProtKB">
        <authorList>
            <consortium name="EnsemblProtists"/>
        </authorList>
    </citation>
    <scope>IDENTIFICATION</scope>
</reference>
<feature type="region of interest" description="Disordered" evidence="1">
    <location>
        <begin position="1"/>
        <end position="21"/>
    </location>
</feature>
<dbReference type="HOGENOM" id="CLU_306892_0_0_1"/>
<dbReference type="EnsemblProtists" id="EOD12502">
    <property type="protein sequence ID" value="EOD12502"/>
    <property type="gene ID" value="EMIHUDRAFT_120102"/>
</dbReference>
<feature type="compositionally biased region" description="Low complexity" evidence="1">
    <location>
        <begin position="658"/>
        <end position="686"/>
    </location>
</feature>
<evidence type="ECO:0000313" key="3">
    <source>
        <dbReference type="Proteomes" id="UP000013827"/>
    </source>
</evidence>
<dbReference type="Proteomes" id="UP000013827">
    <property type="component" value="Unassembled WGS sequence"/>
</dbReference>
<dbReference type="RefSeq" id="XP_005764931.1">
    <property type="nucleotide sequence ID" value="XM_005764874.1"/>
</dbReference>
<feature type="region of interest" description="Disordered" evidence="1">
    <location>
        <begin position="83"/>
        <end position="105"/>
    </location>
</feature>
<protein>
    <submittedName>
        <fullName evidence="2">Uncharacterized protein</fullName>
    </submittedName>
</protein>
<evidence type="ECO:0000313" key="2">
    <source>
        <dbReference type="EnsemblProtists" id="EOD12502"/>
    </source>
</evidence>
<sequence length="965" mass="100989">MWAVYSNRAGPPKEGSRRSQNAFVTKKELSIDVLTSSRAPPIPFSISTIANAISAASFPAPDCSAPALPAALPATAPKFPLPSASDARCRPAAAGGTTSTTTTTTTTSASAELAFDRAHAATISAPAELAFNRAASHRAGAGTIDGDAAVTTIDGDAAVTGAKVTCASDAASDAAGTYALSEDEHALPEGDGALDAVGGGAGMEATAEMARMQLDADEYFAQQRAIEKQCRDQGASTELTEQQRRTWESTMYNVGRDDCRPDSTGADYVFVEDILTKIREWAKIAARGESYPVFNLLSSSTQFALACIGVSDFCFKPYFDAPTTSRLWVKFSRLCAVQWATLRTLQLEAEKRMHGTEANRKEANLLQAAMPMNTSPLWHDDQPEKIFLQTLLKPDDAHAVVDASGFRRNSGGNTKNRISTEQSICLVTADEFELGKKTCPCLFDMLDEEAASRVRQCPIWSQIVTDLTSVVSDKRMCDEERIYALMCLTVVLANAQNLSGSAAALGVIKTGTPPVSLRADEVPSYDVCVFGLSSESALAQLRSLADAARERPSVVLCACLCVLLAACYALFAFAADVTTQNAPEHRPDDHDRADAMLATPRMRLLRRGMLMLDVARHPEKLREDLKRRSRTNRIIRNDEQGGGLTHLEVPRHPHASGPADLSPDLAAADGVSSAGGAAAVGSSSSGAGSGGGGGVRSAAAAAAEAAAAAAAAEPRTPADGLEAHWARVLSSVEVLSQLDGQHLAALAALATVRKYQRGDRLRSPHQARISAGISAAAESGGSGGNVVDAIAAGLAAASGPQDEAAPSAEAAPLRTFRAGSRCSSFLDLLHALTTPVAGFVPALPFRSASAASAAAAPGVLAASSSASLLEIPTEALRRPAERNLLGTALHRLAERNRPLAFGLVEVVLLRLALVTCDTIASYIELPPALCPKPALAAPPSLPGAWRAPELAALRLFRAPSSTPPC</sequence>